<dbReference type="CDD" id="cd03225">
    <property type="entry name" value="ABC_cobalt_CbiO_domain1"/>
    <property type="match status" value="1"/>
</dbReference>
<sequence>MIKFNNVDFTYQNAQNGAGVHNITLSIPQGQVVLLCGSSGCGKTTLTRMINGLIPHFYEGEMKGDVTVCGMLTADSDLYEIAPFVGSVFQNPKSQFYTVKTDTEIVFGCENVGMPKKQILSNFENTVKELNISTLLGKSLFSLSGGEKQKIACASVAALFPSIIVMDEPTSNLDMKSISYLKEIIKKWKKSGKTVIIAEHRLYWLMDLADRVIYMDNGYIVQDLLINEFREYSENDLHQMGLRNSIASENSLYRCNERDTGLTFTDFSFSYKNAPHKALDIEKLSIPKGAIVAVLGNNGAGKTTFGRCLCGLEKRCKGTVILENRELTQKQRIALSYIVMQDVNHQLFTESVIDEILLSMEKQPGTLEEKEKRAMEILHLLKLQEFRECHPMSLSGGQKQRVAIASALGSGKKILVYDEPTSGLDYRHMLDVAEAIREMKKADNTQFIITHDAELVSHCCDYIILMQSGKIIKQGSLMNQDINKAVREFWKQ</sequence>
<dbReference type="InterPro" id="IPR027417">
    <property type="entry name" value="P-loop_NTPase"/>
</dbReference>
<protein>
    <submittedName>
        <fullName evidence="12">ATP-binding cassette domain-containing protein</fullName>
    </submittedName>
</protein>
<feature type="domain" description="ABC transporter" evidence="11">
    <location>
        <begin position="262"/>
        <end position="490"/>
    </location>
</feature>
<evidence type="ECO:0000313" key="13">
    <source>
        <dbReference type="Proteomes" id="UP000265828"/>
    </source>
</evidence>
<keyword evidence="9" id="KW-0472">Membrane</keyword>
<dbReference type="GO" id="GO:0005524">
    <property type="term" value="F:ATP binding"/>
    <property type="evidence" value="ECO:0007669"/>
    <property type="project" value="UniProtKB-KW"/>
</dbReference>
<evidence type="ECO:0000256" key="9">
    <source>
        <dbReference type="ARBA" id="ARBA00023136"/>
    </source>
</evidence>
<comment type="caution">
    <text evidence="12">The sequence shown here is derived from an EMBL/GenBank/DDBJ whole genome shotgun (WGS) entry which is preliminary data.</text>
</comment>
<dbReference type="GO" id="GO:0043190">
    <property type="term" value="C:ATP-binding cassette (ABC) transporter complex"/>
    <property type="evidence" value="ECO:0007669"/>
    <property type="project" value="TreeGrafter"/>
</dbReference>
<name>A0A395X3M5_9FIRM</name>
<evidence type="ECO:0000256" key="3">
    <source>
        <dbReference type="ARBA" id="ARBA00022448"/>
    </source>
</evidence>
<dbReference type="PROSITE" id="PS00211">
    <property type="entry name" value="ABC_TRANSPORTER_1"/>
    <property type="match status" value="1"/>
</dbReference>
<evidence type="ECO:0000259" key="11">
    <source>
        <dbReference type="PROSITE" id="PS50893"/>
    </source>
</evidence>
<evidence type="ECO:0000256" key="7">
    <source>
        <dbReference type="ARBA" id="ARBA00022840"/>
    </source>
</evidence>
<dbReference type="GO" id="GO:0016887">
    <property type="term" value="F:ATP hydrolysis activity"/>
    <property type="evidence" value="ECO:0007669"/>
    <property type="project" value="InterPro"/>
</dbReference>
<dbReference type="InterPro" id="IPR017871">
    <property type="entry name" value="ABC_transporter-like_CS"/>
</dbReference>
<keyword evidence="3" id="KW-0813">Transport</keyword>
<dbReference type="InterPro" id="IPR050095">
    <property type="entry name" value="ECF_ABC_transporter_ATP-bd"/>
</dbReference>
<evidence type="ECO:0000256" key="4">
    <source>
        <dbReference type="ARBA" id="ARBA00022475"/>
    </source>
</evidence>
<keyword evidence="8" id="KW-1278">Translocase</keyword>
<evidence type="ECO:0000256" key="1">
    <source>
        <dbReference type="ARBA" id="ARBA00004202"/>
    </source>
</evidence>
<dbReference type="InterPro" id="IPR015856">
    <property type="entry name" value="ABC_transpr_CbiO/EcfA_su"/>
</dbReference>
<evidence type="ECO:0000313" key="12">
    <source>
        <dbReference type="EMBL" id="RGV61245.1"/>
    </source>
</evidence>
<feature type="domain" description="ABC transporter" evidence="11">
    <location>
        <begin position="2"/>
        <end position="242"/>
    </location>
</feature>
<dbReference type="PROSITE" id="PS50893">
    <property type="entry name" value="ABC_TRANSPORTER_2"/>
    <property type="match status" value="2"/>
</dbReference>
<comment type="function">
    <text evidence="10">Probably part of an ABC transporter complex. Responsible for energy coupling to the transport system.</text>
</comment>
<dbReference type="RefSeq" id="WP_118037210.1">
    <property type="nucleotide sequence ID" value="NZ_QRYY01000013.1"/>
</dbReference>
<accession>A0A395X3M5</accession>
<dbReference type="SMART" id="SM00382">
    <property type="entry name" value="AAA"/>
    <property type="match status" value="2"/>
</dbReference>
<dbReference type="SUPFAM" id="SSF52540">
    <property type="entry name" value="P-loop containing nucleoside triphosphate hydrolases"/>
    <property type="match status" value="2"/>
</dbReference>
<dbReference type="AlphaFoldDB" id="A0A395X3M5"/>
<evidence type="ECO:0000256" key="2">
    <source>
        <dbReference type="ARBA" id="ARBA00005417"/>
    </source>
</evidence>
<dbReference type="Pfam" id="PF00005">
    <property type="entry name" value="ABC_tran"/>
    <property type="match status" value="2"/>
</dbReference>
<dbReference type="PANTHER" id="PTHR43553:SF23">
    <property type="entry name" value="ABC TRANSPORTER ATP-BINDING COMPONENT"/>
    <property type="match status" value="1"/>
</dbReference>
<evidence type="ECO:0000256" key="6">
    <source>
        <dbReference type="ARBA" id="ARBA00022741"/>
    </source>
</evidence>
<keyword evidence="7 12" id="KW-0067">ATP-binding</keyword>
<evidence type="ECO:0000256" key="5">
    <source>
        <dbReference type="ARBA" id="ARBA00022737"/>
    </source>
</evidence>
<organism evidence="12 13">
    <name type="scientific">Blautia obeum</name>
    <dbReference type="NCBI Taxonomy" id="40520"/>
    <lineage>
        <taxon>Bacteria</taxon>
        <taxon>Bacillati</taxon>
        <taxon>Bacillota</taxon>
        <taxon>Clostridia</taxon>
        <taxon>Lachnospirales</taxon>
        <taxon>Lachnospiraceae</taxon>
        <taxon>Blautia</taxon>
    </lineage>
</organism>
<dbReference type="PANTHER" id="PTHR43553">
    <property type="entry name" value="HEAVY METAL TRANSPORTER"/>
    <property type="match status" value="1"/>
</dbReference>
<reference evidence="12 13" key="1">
    <citation type="submission" date="2018-08" db="EMBL/GenBank/DDBJ databases">
        <title>A genome reference for cultivated species of the human gut microbiota.</title>
        <authorList>
            <person name="Zou Y."/>
            <person name="Xue W."/>
            <person name="Luo G."/>
        </authorList>
    </citation>
    <scope>NUCLEOTIDE SEQUENCE [LARGE SCALE GENOMIC DNA]</scope>
    <source>
        <strain evidence="12 13">AF14-23</strain>
    </source>
</reference>
<dbReference type="InterPro" id="IPR003439">
    <property type="entry name" value="ABC_transporter-like_ATP-bd"/>
</dbReference>
<evidence type="ECO:0000256" key="8">
    <source>
        <dbReference type="ARBA" id="ARBA00022967"/>
    </source>
</evidence>
<gene>
    <name evidence="12" type="ORF">DWW07_15385</name>
</gene>
<comment type="subcellular location">
    <subcellularLocation>
        <location evidence="1">Cell membrane</location>
        <topology evidence="1">Peripheral membrane protein</topology>
    </subcellularLocation>
</comment>
<keyword evidence="5" id="KW-0677">Repeat</keyword>
<dbReference type="Gene3D" id="3.40.50.300">
    <property type="entry name" value="P-loop containing nucleotide triphosphate hydrolases"/>
    <property type="match status" value="2"/>
</dbReference>
<dbReference type="GO" id="GO:0042626">
    <property type="term" value="F:ATPase-coupled transmembrane transporter activity"/>
    <property type="evidence" value="ECO:0007669"/>
    <property type="project" value="TreeGrafter"/>
</dbReference>
<dbReference type="Proteomes" id="UP000265828">
    <property type="component" value="Unassembled WGS sequence"/>
</dbReference>
<keyword evidence="6" id="KW-0547">Nucleotide-binding</keyword>
<keyword evidence="4" id="KW-1003">Cell membrane</keyword>
<proteinExistence type="inferred from homology"/>
<dbReference type="InterPro" id="IPR003593">
    <property type="entry name" value="AAA+_ATPase"/>
</dbReference>
<dbReference type="EMBL" id="QRZI01000013">
    <property type="protein sequence ID" value="RGV61245.1"/>
    <property type="molecule type" value="Genomic_DNA"/>
</dbReference>
<comment type="similarity">
    <text evidence="2">Belongs to the ABC transporter superfamily.</text>
</comment>
<evidence type="ECO:0000256" key="10">
    <source>
        <dbReference type="ARBA" id="ARBA00025157"/>
    </source>
</evidence>